<dbReference type="OrthoDB" id="541375at2759"/>
<gene>
    <name evidence="1" type="ORF">BN9_097650</name>
</gene>
<protein>
    <submittedName>
        <fullName evidence="1">Uncharacterized protein</fullName>
    </submittedName>
</protein>
<dbReference type="Proteomes" id="UP000053237">
    <property type="component" value="Unassembled WGS sequence"/>
</dbReference>
<name>A0A024FTN6_9STRA</name>
<evidence type="ECO:0000313" key="1">
    <source>
        <dbReference type="EMBL" id="CCI10411.1"/>
    </source>
</evidence>
<dbReference type="EMBL" id="CAIX01000237">
    <property type="protein sequence ID" value="CCI10411.1"/>
    <property type="molecule type" value="Genomic_DNA"/>
</dbReference>
<comment type="caution">
    <text evidence="1">The sequence shown here is derived from an EMBL/GenBank/DDBJ whole genome shotgun (WGS) entry which is preliminary data.</text>
</comment>
<keyword evidence="2" id="KW-1185">Reference proteome</keyword>
<dbReference type="InParanoid" id="A0A024FTN6"/>
<sequence length="122" mass="14222">MVITARNSTYSMIIVVQNSSRILCVQTFFSAMYFRISIPADRSCLVLQIACSAVAFHTKMSPLYIPGAVRDDVLEHIRKMQKSDRNENIQRLLHRLSEYLHIGLLRSRPDIFWNHHQNSLLY</sequence>
<evidence type="ECO:0000313" key="2">
    <source>
        <dbReference type="Proteomes" id="UP000053237"/>
    </source>
</evidence>
<dbReference type="AlphaFoldDB" id="A0A024FTN6"/>
<dbReference type="STRING" id="65357.A0A024FTN6"/>
<reference evidence="1 2" key="1">
    <citation type="submission" date="2012-05" db="EMBL/GenBank/DDBJ databases">
        <title>Recombination and specialization in a pathogen metapopulation.</title>
        <authorList>
            <person name="Gardiner A."/>
            <person name="Kemen E."/>
            <person name="Schultz-Larsen T."/>
            <person name="MacLean D."/>
            <person name="Van Oosterhout C."/>
            <person name="Jones J.D.G."/>
        </authorList>
    </citation>
    <scope>NUCLEOTIDE SEQUENCE [LARGE SCALE GENOMIC DNA]</scope>
    <source>
        <strain evidence="1 2">Ac Nc2</strain>
    </source>
</reference>
<proteinExistence type="predicted"/>
<accession>A0A024FTN6</accession>
<organism evidence="1 2">
    <name type="scientific">Albugo candida</name>
    <dbReference type="NCBI Taxonomy" id="65357"/>
    <lineage>
        <taxon>Eukaryota</taxon>
        <taxon>Sar</taxon>
        <taxon>Stramenopiles</taxon>
        <taxon>Oomycota</taxon>
        <taxon>Peronosporomycetes</taxon>
        <taxon>Albuginales</taxon>
        <taxon>Albuginaceae</taxon>
        <taxon>Albugo</taxon>
    </lineage>
</organism>